<dbReference type="EMBL" id="JAGGJU010000007">
    <property type="protein sequence ID" value="MBP1851390.1"/>
    <property type="molecule type" value="Genomic_DNA"/>
</dbReference>
<reference evidence="15 16" key="1">
    <citation type="submission" date="2021-03" db="EMBL/GenBank/DDBJ databases">
        <title>Genomic Encyclopedia of Type Strains, Phase IV (KMG-IV): sequencing the most valuable type-strain genomes for metagenomic binning, comparative biology and taxonomic classification.</title>
        <authorList>
            <person name="Goeker M."/>
        </authorList>
    </citation>
    <scope>NUCLEOTIDE SEQUENCE [LARGE SCALE GENOMIC DNA]</scope>
    <source>
        <strain evidence="15 16">DSM 21600</strain>
    </source>
</reference>
<dbReference type="PANTHER" id="PTHR41523">
    <property type="entry name" value="TWO-COMPONENT SYSTEM SENSOR PROTEIN"/>
    <property type="match status" value="1"/>
</dbReference>
<dbReference type="EC" id="2.7.13.3" evidence="3"/>
<evidence type="ECO:0000256" key="13">
    <source>
        <dbReference type="SAM" id="Phobius"/>
    </source>
</evidence>
<dbReference type="RefSeq" id="WP_209946045.1">
    <property type="nucleotide sequence ID" value="NZ_JAGGJU010000007.1"/>
</dbReference>
<evidence type="ECO:0000256" key="10">
    <source>
        <dbReference type="ARBA" id="ARBA00022989"/>
    </source>
</evidence>
<dbReference type="Pfam" id="PF13493">
    <property type="entry name" value="DUF4118"/>
    <property type="match status" value="1"/>
</dbReference>
<keyword evidence="5" id="KW-0808">Transferase</keyword>
<evidence type="ECO:0000256" key="11">
    <source>
        <dbReference type="ARBA" id="ARBA00023012"/>
    </source>
</evidence>
<comment type="subcellular location">
    <subcellularLocation>
        <location evidence="2">Membrane</location>
        <topology evidence="2">Multi-pass membrane protein</topology>
    </subcellularLocation>
</comment>
<dbReference type="InterPro" id="IPR011102">
    <property type="entry name" value="Sig_transdc_His_kinase_HWE"/>
</dbReference>
<feature type="transmembrane region" description="Helical" evidence="13">
    <location>
        <begin position="46"/>
        <end position="68"/>
    </location>
</feature>
<dbReference type="InterPro" id="IPR025201">
    <property type="entry name" value="KdpD_TM"/>
</dbReference>
<feature type="transmembrane region" description="Helical" evidence="13">
    <location>
        <begin position="75"/>
        <end position="93"/>
    </location>
</feature>
<evidence type="ECO:0000256" key="1">
    <source>
        <dbReference type="ARBA" id="ARBA00000085"/>
    </source>
</evidence>
<evidence type="ECO:0000256" key="3">
    <source>
        <dbReference type="ARBA" id="ARBA00012438"/>
    </source>
</evidence>
<evidence type="ECO:0000313" key="16">
    <source>
        <dbReference type="Proteomes" id="UP000759443"/>
    </source>
</evidence>
<keyword evidence="7" id="KW-0547">Nucleotide-binding</keyword>
<dbReference type="GO" id="GO:0016301">
    <property type="term" value="F:kinase activity"/>
    <property type="evidence" value="ECO:0007669"/>
    <property type="project" value="UniProtKB-KW"/>
</dbReference>
<keyword evidence="11" id="KW-0902">Two-component regulatory system</keyword>
<evidence type="ECO:0000256" key="12">
    <source>
        <dbReference type="ARBA" id="ARBA00023136"/>
    </source>
</evidence>
<keyword evidence="10 13" id="KW-1133">Transmembrane helix</keyword>
<keyword evidence="8 15" id="KW-0418">Kinase</keyword>
<dbReference type="InterPro" id="IPR038318">
    <property type="entry name" value="KdpD_sf"/>
</dbReference>
<feature type="domain" description="Signal transduction histidine kinase HWE region" evidence="14">
    <location>
        <begin position="149"/>
        <end position="232"/>
    </location>
</feature>
<gene>
    <name evidence="15" type="ORF">J2Z17_002835</name>
</gene>
<evidence type="ECO:0000256" key="9">
    <source>
        <dbReference type="ARBA" id="ARBA00022840"/>
    </source>
</evidence>
<dbReference type="SMART" id="SM00911">
    <property type="entry name" value="HWE_HK"/>
    <property type="match status" value="1"/>
</dbReference>
<feature type="transmembrane region" description="Helical" evidence="13">
    <location>
        <begin position="99"/>
        <end position="123"/>
    </location>
</feature>
<dbReference type="Gene3D" id="1.20.120.620">
    <property type="entry name" value="Backbone structure of the membrane domain of e. Coli histidine kinase receptor kdpd"/>
    <property type="match status" value="1"/>
</dbReference>
<accession>A0ABS4E0C7</accession>
<keyword evidence="9" id="KW-0067">ATP-binding</keyword>
<name>A0ABS4E0C7_9HYPH</name>
<comment type="catalytic activity">
    <reaction evidence="1">
        <text>ATP + protein L-histidine = ADP + protein N-phospho-L-histidine.</text>
        <dbReference type="EC" id="2.7.13.3"/>
    </reaction>
</comment>
<keyword evidence="16" id="KW-1185">Reference proteome</keyword>
<evidence type="ECO:0000256" key="5">
    <source>
        <dbReference type="ARBA" id="ARBA00022679"/>
    </source>
</evidence>
<dbReference type="Proteomes" id="UP000759443">
    <property type="component" value="Unassembled WGS sequence"/>
</dbReference>
<sequence length="351" mass="37681">MHGFLNGLPAFRAIRAPLPVSAVAATYIASLCIFAAAFGLRVWLDPYLLSGFPYVSFFPAVVICGFVFGVPQGTLVAVLSGFASWFFFIPPYYTLDVTVASMAAMALYVFVVVTDLLLIYLVMRAYRAEYLSREENQRMAEHREVMARELDHRLKNVFATVNAIIGMSLRHATSPEDLARGLRERLSAMGRSTLLLRGVRPDEETTLEGIIVQALEPFGIAGTSRLVLSGPKLLVGGETVVVLGLMLHEMGTNAAKYGALSVPDGAVLLAWSVCDADGTEEAMLKIEWREQGGPPPAAAEAIVSGFGSTLLTKVIATIRGRAHMSFPASGAHVSLTLPLDALNPKPQAAAA</sequence>
<evidence type="ECO:0000256" key="6">
    <source>
        <dbReference type="ARBA" id="ARBA00022692"/>
    </source>
</evidence>
<proteinExistence type="predicted"/>
<dbReference type="InterPro" id="IPR036890">
    <property type="entry name" value="HATPase_C_sf"/>
</dbReference>
<evidence type="ECO:0000313" key="15">
    <source>
        <dbReference type="EMBL" id="MBP1851390.1"/>
    </source>
</evidence>
<feature type="transmembrane region" description="Helical" evidence="13">
    <location>
        <begin position="20"/>
        <end position="40"/>
    </location>
</feature>
<evidence type="ECO:0000259" key="14">
    <source>
        <dbReference type="SMART" id="SM00911"/>
    </source>
</evidence>
<keyword evidence="12 13" id="KW-0472">Membrane</keyword>
<evidence type="ECO:0000256" key="4">
    <source>
        <dbReference type="ARBA" id="ARBA00022553"/>
    </source>
</evidence>
<dbReference type="Pfam" id="PF07536">
    <property type="entry name" value="HWE_HK"/>
    <property type="match status" value="1"/>
</dbReference>
<evidence type="ECO:0000256" key="7">
    <source>
        <dbReference type="ARBA" id="ARBA00022741"/>
    </source>
</evidence>
<keyword evidence="4" id="KW-0597">Phosphoprotein</keyword>
<protein>
    <recommendedName>
        <fullName evidence="3">histidine kinase</fullName>
        <ecNumber evidence="3">2.7.13.3</ecNumber>
    </recommendedName>
</protein>
<comment type="caution">
    <text evidence="15">The sequence shown here is derived from an EMBL/GenBank/DDBJ whole genome shotgun (WGS) entry which is preliminary data.</text>
</comment>
<dbReference type="Gene3D" id="3.30.565.10">
    <property type="entry name" value="Histidine kinase-like ATPase, C-terminal domain"/>
    <property type="match status" value="1"/>
</dbReference>
<keyword evidence="6 13" id="KW-0812">Transmembrane</keyword>
<evidence type="ECO:0000256" key="2">
    <source>
        <dbReference type="ARBA" id="ARBA00004141"/>
    </source>
</evidence>
<evidence type="ECO:0000256" key="8">
    <source>
        <dbReference type="ARBA" id="ARBA00022777"/>
    </source>
</evidence>
<organism evidence="15 16">
    <name type="scientific">Rhizobium halophytocola</name>
    <dbReference type="NCBI Taxonomy" id="735519"/>
    <lineage>
        <taxon>Bacteria</taxon>
        <taxon>Pseudomonadati</taxon>
        <taxon>Pseudomonadota</taxon>
        <taxon>Alphaproteobacteria</taxon>
        <taxon>Hyphomicrobiales</taxon>
        <taxon>Rhizobiaceae</taxon>
        <taxon>Rhizobium/Agrobacterium group</taxon>
        <taxon>Rhizobium</taxon>
    </lineage>
</organism>
<dbReference type="PANTHER" id="PTHR41523:SF8">
    <property type="entry name" value="ETHYLENE RESPONSE SENSOR PROTEIN"/>
    <property type="match status" value="1"/>
</dbReference>